<dbReference type="Gramene" id="PGSC0003DMT400094814">
    <property type="protein sequence ID" value="PGSC0003DMT400094814"/>
    <property type="gene ID" value="PGSC0003DMG400044385"/>
</dbReference>
<reference evidence="3" key="1">
    <citation type="journal article" date="2011" name="Nature">
        <title>Genome sequence and analysis of the tuber crop potato.</title>
        <authorList>
            <consortium name="The Potato Genome Sequencing Consortium"/>
        </authorList>
    </citation>
    <scope>NUCLEOTIDE SEQUENCE [LARGE SCALE GENOMIC DNA]</scope>
    <source>
        <strain evidence="3">cv. DM1-3 516 R44</strain>
    </source>
</reference>
<organism evidence="2 3">
    <name type="scientific">Solanum tuberosum</name>
    <name type="common">Potato</name>
    <dbReference type="NCBI Taxonomy" id="4113"/>
    <lineage>
        <taxon>Eukaryota</taxon>
        <taxon>Viridiplantae</taxon>
        <taxon>Streptophyta</taxon>
        <taxon>Embryophyta</taxon>
        <taxon>Tracheophyta</taxon>
        <taxon>Spermatophyta</taxon>
        <taxon>Magnoliopsida</taxon>
        <taxon>eudicotyledons</taxon>
        <taxon>Gunneridae</taxon>
        <taxon>Pentapetalae</taxon>
        <taxon>asterids</taxon>
        <taxon>lamiids</taxon>
        <taxon>Solanales</taxon>
        <taxon>Solanaceae</taxon>
        <taxon>Solanoideae</taxon>
        <taxon>Solaneae</taxon>
        <taxon>Solanum</taxon>
    </lineage>
</organism>
<protein>
    <submittedName>
        <fullName evidence="2">Uncharacterized protein</fullName>
    </submittedName>
</protein>
<name>M1DUY1_SOLTU</name>
<dbReference type="AlphaFoldDB" id="M1DUY1"/>
<sequence length="60" mass="7005">MVEGKDQVGRKREQSAHHRGVLRRGTISPNELEYDDAERWCKTAMNYTKRRIAELISDSD</sequence>
<evidence type="ECO:0000313" key="2">
    <source>
        <dbReference type="EnsemblPlants" id="PGSC0003DMT400094814"/>
    </source>
</evidence>
<feature type="compositionally biased region" description="Basic and acidic residues" evidence="1">
    <location>
        <begin position="1"/>
        <end position="16"/>
    </location>
</feature>
<accession>M1DUY1</accession>
<proteinExistence type="predicted"/>
<evidence type="ECO:0000256" key="1">
    <source>
        <dbReference type="SAM" id="MobiDB-lite"/>
    </source>
</evidence>
<dbReference type="EnsemblPlants" id="PGSC0003DMT400094814">
    <property type="protein sequence ID" value="PGSC0003DMT400094814"/>
    <property type="gene ID" value="PGSC0003DMG400044385"/>
</dbReference>
<keyword evidence="3" id="KW-1185">Reference proteome</keyword>
<dbReference type="PaxDb" id="4113-PGSC0003DMT400094814"/>
<dbReference type="Proteomes" id="UP000011115">
    <property type="component" value="Unassembled WGS sequence"/>
</dbReference>
<feature type="region of interest" description="Disordered" evidence="1">
    <location>
        <begin position="1"/>
        <end position="28"/>
    </location>
</feature>
<evidence type="ECO:0000313" key="3">
    <source>
        <dbReference type="Proteomes" id="UP000011115"/>
    </source>
</evidence>
<reference evidence="2" key="2">
    <citation type="submission" date="2015-06" db="UniProtKB">
        <authorList>
            <consortium name="EnsemblPlants"/>
        </authorList>
    </citation>
    <scope>IDENTIFICATION</scope>
    <source>
        <strain evidence="2">DM1-3 516 R44</strain>
    </source>
</reference>
<dbReference type="InParanoid" id="M1DUY1"/>
<dbReference type="HOGENOM" id="CLU_133510_2_0_1"/>